<dbReference type="InterPro" id="IPR003439">
    <property type="entry name" value="ABC_transporter-like_ATP-bd"/>
</dbReference>
<dbReference type="SMART" id="SM00382">
    <property type="entry name" value="AAA"/>
    <property type="match status" value="1"/>
</dbReference>
<reference evidence="4" key="1">
    <citation type="submission" date="2023-08" db="EMBL/GenBank/DDBJ databases">
        <authorList>
            <person name="Chen Y."/>
            <person name="Shah S."/>
            <person name="Dougan E. K."/>
            <person name="Thang M."/>
            <person name="Chan C."/>
        </authorList>
    </citation>
    <scope>NUCLEOTIDE SEQUENCE</scope>
</reference>
<evidence type="ECO:0000313" key="4">
    <source>
        <dbReference type="EMBL" id="CAJ1402702.1"/>
    </source>
</evidence>
<dbReference type="Gene3D" id="3.40.50.300">
    <property type="entry name" value="P-loop containing nucleotide triphosphate hydrolases"/>
    <property type="match status" value="1"/>
</dbReference>
<dbReference type="GO" id="GO:0005524">
    <property type="term" value="F:ATP binding"/>
    <property type="evidence" value="ECO:0007669"/>
    <property type="project" value="UniProtKB-KW"/>
</dbReference>
<dbReference type="InterPro" id="IPR048449">
    <property type="entry name" value="YhfX-like_C"/>
</dbReference>
<dbReference type="Proteomes" id="UP001178507">
    <property type="component" value="Unassembled WGS sequence"/>
</dbReference>
<gene>
    <name evidence="4" type="ORF">EVOR1521_LOCUS25527</name>
</gene>
<dbReference type="InterPro" id="IPR029066">
    <property type="entry name" value="PLP-binding_barrel"/>
</dbReference>
<dbReference type="CDD" id="cd03216">
    <property type="entry name" value="ABC_Carb_Monos_I"/>
    <property type="match status" value="1"/>
</dbReference>
<dbReference type="Pfam" id="PF00005">
    <property type="entry name" value="ABC_tran"/>
    <property type="match status" value="1"/>
</dbReference>
<evidence type="ECO:0000259" key="3">
    <source>
        <dbReference type="PROSITE" id="PS50893"/>
    </source>
</evidence>
<dbReference type="InterPro" id="IPR050107">
    <property type="entry name" value="ABC_carbohydrate_import_ATPase"/>
</dbReference>
<dbReference type="InterPro" id="IPR001608">
    <property type="entry name" value="Ala_racemase_N"/>
</dbReference>
<keyword evidence="5" id="KW-1185">Reference proteome</keyword>
<dbReference type="SUPFAM" id="SSF51419">
    <property type="entry name" value="PLP-binding barrel"/>
    <property type="match status" value="1"/>
</dbReference>
<evidence type="ECO:0000256" key="2">
    <source>
        <dbReference type="ARBA" id="ARBA00022840"/>
    </source>
</evidence>
<dbReference type="PANTHER" id="PTHR43790:SF8">
    <property type="entry name" value="SUGAR ABC TRANSPORTER ATP-BINDING PROTEIN"/>
    <property type="match status" value="1"/>
</dbReference>
<accession>A0AA36JBN7</accession>
<dbReference type="AlphaFoldDB" id="A0AA36JBN7"/>
<keyword evidence="2" id="KW-0067">ATP-binding</keyword>
<keyword evidence="1" id="KW-0547">Nucleotide-binding</keyword>
<name>A0AA36JBN7_9DINO</name>
<sequence>MELHQAGRIPANAYVLDLDAVERNARLFQHEAQRHGLKTFAMTQQVGRHSGFCQAVMRGGINRAVAVDMACALACDRAGLKTGHLGHLVQIPRHEAAYAGTKLQPDYWTVFSDTKAEEAASAARSAGREQNLLARIQTEGDTFYRGHEGGFAAEDIVAIAERLDNMEGARFAGITTFPALLFDLEARKVKQTPNLATLGRAADALAKAGRTGIEINAPGTTSSAVVAALAASGATQCEPGNGLHGTTPLHAVEDLPEDPAVLYLSEVSHHHGGKSYCFGGGLYIDPVFPDYQVRAIVGPEPTSDRSALRDVEIPDYSAIDYYAMIDATGPRPPEPGDTVIFGFRGQAFVTRALVVGLSGLLAGSVSSVNLQAPVLSLANIHKAFGGIVAIEDFSLDLHAGEIVALVGDNGAGKSTLVKIVSGVHRPTSGEIRLDGDPVSFSDASSARSLGIEVVYQDLALADQQPVYMNMFLGRELIKPPFGLLDRKRMHRECQQLVDELDVRIPSAGSVIRDLSGGQRQGIAIARATHWASKLVLLDEPTAALGVAETAKVEEQVAALKEKNLAILIISHSLDQVFRLADRICVLRRGQQIGVRETAKTDKNEIVSMITGVSGKS</sequence>
<dbReference type="Pfam" id="PF21279">
    <property type="entry name" value="YhfX-like_C"/>
    <property type="match status" value="1"/>
</dbReference>
<dbReference type="PANTHER" id="PTHR43790">
    <property type="entry name" value="CARBOHYDRATE TRANSPORT ATP-BINDING PROTEIN MG119-RELATED"/>
    <property type="match status" value="1"/>
</dbReference>
<dbReference type="EMBL" id="CAUJNA010003464">
    <property type="protein sequence ID" value="CAJ1402702.1"/>
    <property type="molecule type" value="Genomic_DNA"/>
</dbReference>
<dbReference type="Gene3D" id="2.40.37.30">
    <property type="match status" value="2"/>
</dbReference>
<dbReference type="Pfam" id="PF01168">
    <property type="entry name" value="Ala_racemase_N"/>
    <property type="match status" value="1"/>
</dbReference>
<dbReference type="GO" id="GO:0016887">
    <property type="term" value="F:ATP hydrolysis activity"/>
    <property type="evidence" value="ECO:0007669"/>
    <property type="project" value="InterPro"/>
</dbReference>
<dbReference type="PROSITE" id="PS50893">
    <property type="entry name" value="ABC_TRANSPORTER_2"/>
    <property type="match status" value="1"/>
</dbReference>
<organism evidence="4 5">
    <name type="scientific">Effrenium voratum</name>
    <dbReference type="NCBI Taxonomy" id="2562239"/>
    <lineage>
        <taxon>Eukaryota</taxon>
        <taxon>Sar</taxon>
        <taxon>Alveolata</taxon>
        <taxon>Dinophyceae</taxon>
        <taxon>Suessiales</taxon>
        <taxon>Symbiodiniaceae</taxon>
        <taxon>Effrenium</taxon>
    </lineage>
</organism>
<dbReference type="InterPro" id="IPR027417">
    <property type="entry name" value="P-loop_NTPase"/>
</dbReference>
<protein>
    <recommendedName>
        <fullName evidence="3">ABC transporter domain-containing protein</fullName>
    </recommendedName>
</protein>
<proteinExistence type="predicted"/>
<dbReference type="InterPro" id="IPR003593">
    <property type="entry name" value="AAA+_ATPase"/>
</dbReference>
<comment type="caution">
    <text evidence="4">The sequence shown here is derived from an EMBL/GenBank/DDBJ whole genome shotgun (WGS) entry which is preliminary data.</text>
</comment>
<evidence type="ECO:0000256" key="1">
    <source>
        <dbReference type="ARBA" id="ARBA00022741"/>
    </source>
</evidence>
<dbReference type="SUPFAM" id="SSF52540">
    <property type="entry name" value="P-loop containing nucleoside triphosphate hydrolases"/>
    <property type="match status" value="1"/>
</dbReference>
<feature type="domain" description="ABC transporter" evidence="3">
    <location>
        <begin position="375"/>
        <end position="613"/>
    </location>
</feature>
<evidence type="ECO:0000313" key="5">
    <source>
        <dbReference type="Proteomes" id="UP001178507"/>
    </source>
</evidence>